<name>A0A1H5EE83_PSEAG</name>
<accession>A0A1H5EE83</accession>
<evidence type="ECO:0000259" key="1">
    <source>
        <dbReference type="Pfam" id="PF01370"/>
    </source>
</evidence>
<dbReference type="Gene3D" id="3.40.50.720">
    <property type="entry name" value="NAD(P)-binding Rossmann-like Domain"/>
    <property type="match status" value="1"/>
</dbReference>
<reference evidence="3" key="1">
    <citation type="submission" date="2016-10" db="EMBL/GenBank/DDBJ databases">
        <authorList>
            <person name="Varghese N."/>
            <person name="Submissions S."/>
        </authorList>
    </citation>
    <scope>NUCLEOTIDE SEQUENCE [LARGE SCALE GENOMIC DNA]</scope>
    <source>
        <strain evidence="3">DSM 12111</strain>
    </source>
</reference>
<evidence type="ECO:0000313" key="3">
    <source>
        <dbReference type="Proteomes" id="UP000242849"/>
    </source>
</evidence>
<dbReference type="InterPro" id="IPR036291">
    <property type="entry name" value="NAD(P)-bd_dom_sf"/>
</dbReference>
<gene>
    <name evidence="2" type="ORF">SAMN05421553_3582</name>
</gene>
<evidence type="ECO:0000313" key="2">
    <source>
        <dbReference type="EMBL" id="SED89388.1"/>
    </source>
</evidence>
<dbReference type="STRING" id="53406.SAMN05421553_3582"/>
<dbReference type="Gene3D" id="3.90.25.10">
    <property type="entry name" value="UDP-galactose 4-epimerase, domain 1"/>
    <property type="match status" value="1"/>
</dbReference>
<keyword evidence="3" id="KW-1185">Reference proteome</keyword>
<dbReference type="InterPro" id="IPR001509">
    <property type="entry name" value="Epimerase_deHydtase"/>
</dbReference>
<dbReference type="Proteomes" id="UP000242849">
    <property type="component" value="Unassembled WGS sequence"/>
</dbReference>
<dbReference type="SUPFAM" id="SSF51735">
    <property type="entry name" value="NAD(P)-binding Rossmann-fold domains"/>
    <property type="match status" value="1"/>
</dbReference>
<dbReference type="Pfam" id="PF01370">
    <property type="entry name" value="Epimerase"/>
    <property type="match status" value="1"/>
</dbReference>
<dbReference type="InterPro" id="IPR050177">
    <property type="entry name" value="Lipid_A_modif_metabolic_enz"/>
</dbReference>
<sequence>MATYLITGGCGFIGRHLTQHLLSQGHQVRIIDNLTTSHANDLPTAVDFIQGDCRSQLLLEEYLRDADGVFHLAALNSLNQKPPQGITAHEMNFGSTFSLLNCLQRIDRQRAIKLVYASTAEVYGNPGFLQVSEDHPTTPLNSIGSDKRCSELQIQQYSREYGIASCILRLFNVYGPGAATGSHSDSDSDSVVSRFACSLVQGRPLLIEGSGHQIRDYLYIDDAVGMLSAAMSIASEQAPLLNACTGCGHSTNEVARLLSQLHHGINLVMQAPTRASAADCLIGSPQRINQVLGLTSLTPLALGSEKTLARYQGLLSQLASQQAC</sequence>
<proteinExistence type="predicted"/>
<organism evidence="2 3">
    <name type="scientific">Pseudomonas anguilliseptica</name>
    <dbReference type="NCBI Taxonomy" id="53406"/>
    <lineage>
        <taxon>Bacteria</taxon>
        <taxon>Pseudomonadati</taxon>
        <taxon>Pseudomonadota</taxon>
        <taxon>Gammaproteobacteria</taxon>
        <taxon>Pseudomonadales</taxon>
        <taxon>Pseudomonadaceae</taxon>
        <taxon>Pseudomonas</taxon>
    </lineage>
</organism>
<dbReference type="PANTHER" id="PTHR43245">
    <property type="entry name" value="BIFUNCTIONAL POLYMYXIN RESISTANCE PROTEIN ARNA"/>
    <property type="match status" value="1"/>
</dbReference>
<protein>
    <submittedName>
        <fullName evidence="2">UDP-glucose 4-epimerase</fullName>
    </submittedName>
</protein>
<dbReference type="RefSeq" id="WP_167360393.1">
    <property type="nucleotide sequence ID" value="NZ_FNSC01000001.1"/>
</dbReference>
<dbReference type="AlphaFoldDB" id="A0A1H5EE83"/>
<dbReference type="PANTHER" id="PTHR43245:SF13">
    <property type="entry name" value="UDP-D-APIOSE_UDP-D-XYLOSE SYNTHASE 2"/>
    <property type="match status" value="1"/>
</dbReference>
<feature type="domain" description="NAD-dependent epimerase/dehydratase" evidence="1">
    <location>
        <begin position="5"/>
        <end position="232"/>
    </location>
</feature>
<dbReference type="EMBL" id="FNSC01000001">
    <property type="protein sequence ID" value="SED89388.1"/>
    <property type="molecule type" value="Genomic_DNA"/>
</dbReference>